<feature type="region of interest" description="Disordered" evidence="1">
    <location>
        <begin position="1"/>
        <end position="137"/>
    </location>
</feature>
<gene>
    <name evidence="2" type="ORF">ACFFX0_04545</name>
</gene>
<feature type="compositionally biased region" description="Polar residues" evidence="1">
    <location>
        <begin position="1"/>
        <end position="11"/>
    </location>
</feature>
<feature type="compositionally biased region" description="Basic and acidic residues" evidence="1">
    <location>
        <begin position="87"/>
        <end position="107"/>
    </location>
</feature>
<accession>A0ABV5FV31</accession>
<sequence length="163" mass="17006">MKFSAVTSPEAGSTMAVCTRAMSPSLTSAPSPSFSTREETSSAWISPSTVTSGTPSSLTSMDTGSRASMSPAPRGSGAAQPASSRAPTRERDRGAAARDRRDRDTVRDMGSFGSTGRGQLPAEEGGGATPRPGLRPAFSVCHVRLDGRWMSRTPRQTRGAGDR</sequence>
<reference evidence="2 3" key="1">
    <citation type="submission" date="2024-09" db="EMBL/GenBank/DDBJ databases">
        <authorList>
            <person name="Sun Q."/>
            <person name="Mori K."/>
        </authorList>
    </citation>
    <scope>NUCLEOTIDE SEQUENCE [LARGE SCALE GENOMIC DNA]</scope>
    <source>
        <strain evidence="2 3">CCM 7609</strain>
    </source>
</reference>
<feature type="compositionally biased region" description="Polar residues" evidence="1">
    <location>
        <begin position="22"/>
        <end position="45"/>
    </location>
</feature>
<dbReference type="EMBL" id="JBHMFI010000001">
    <property type="protein sequence ID" value="MFB9070495.1"/>
    <property type="molecule type" value="Genomic_DNA"/>
</dbReference>
<protein>
    <submittedName>
        <fullName evidence="2">Uncharacterized protein</fullName>
    </submittedName>
</protein>
<evidence type="ECO:0000313" key="2">
    <source>
        <dbReference type="EMBL" id="MFB9070495.1"/>
    </source>
</evidence>
<organism evidence="2 3">
    <name type="scientific">Citricoccus parietis</name>
    <dbReference type="NCBI Taxonomy" id="592307"/>
    <lineage>
        <taxon>Bacteria</taxon>
        <taxon>Bacillati</taxon>
        <taxon>Actinomycetota</taxon>
        <taxon>Actinomycetes</taxon>
        <taxon>Micrococcales</taxon>
        <taxon>Micrococcaceae</taxon>
        <taxon>Citricoccus</taxon>
    </lineage>
</organism>
<name>A0ABV5FV31_9MICC</name>
<feature type="compositionally biased region" description="Low complexity" evidence="1">
    <location>
        <begin position="46"/>
        <end position="60"/>
    </location>
</feature>
<keyword evidence="3" id="KW-1185">Reference proteome</keyword>
<comment type="caution">
    <text evidence="2">The sequence shown here is derived from an EMBL/GenBank/DDBJ whole genome shotgun (WGS) entry which is preliminary data.</text>
</comment>
<proteinExistence type="predicted"/>
<evidence type="ECO:0000256" key="1">
    <source>
        <dbReference type="SAM" id="MobiDB-lite"/>
    </source>
</evidence>
<dbReference type="Proteomes" id="UP001589575">
    <property type="component" value="Unassembled WGS sequence"/>
</dbReference>
<evidence type="ECO:0000313" key="3">
    <source>
        <dbReference type="Proteomes" id="UP001589575"/>
    </source>
</evidence>